<keyword evidence="3" id="KW-1185">Reference proteome</keyword>
<evidence type="ECO:0000313" key="2">
    <source>
        <dbReference type="EMBL" id="MBA4493773.1"/>
    </source>
</evidence>
<keyword evidence="1" id="KW-0472">Membrane</keyword>
<proteinExistence type="predicted"/>
<dbReference type="Proteomes" id="UP000535491">
    <property type="component" value="Unassembled WGS sequence"/>
</dbReference>
<accession>A0A7W2A8F5</accession>
<feature type="transmembrane region" description="Helical" evidence="1">
    <location>
        <begin position="6"/>
        <end position="25"/>
    </location>
</feature>
<dbReference type="RefSeq" id="WP_181751010.1">
    <property type="nucleotide sequence ID" value="NZ_JACEIQ010000003.1"/>
</dbReference>
<protein>
    <submittedName>
        <fullName evidence="2">MetS family NSS transporter small subunit</fullName>
    </submittedName>
</protein>
<keyword evidence="1" id="KW-0812">Transmembrane</keyword>
<name>A0A7W2A8F5_9BACL</name>
<dbReference type="AlphaFoldDB" id="A0A7W2A8F5"/>
<evidence type="ECO:0000256" key="1">
    <source>
        <dbReference type="SAM" id="Phobius"/>
    </source>
</evidence>
<gene>
    <name evidence="2" type="ORF">H1191_05580</name>
</gene>
<reference evidence="2 3" key="1">
    <citation type="submission" date="2020-07" db="EMBL/GenBank/DDBJ databases">
        <authorList>
            <person name="Feng H."/>
        </authorList>
    </citation>
    <scope>NUCLEOTIDE SEQUENCE [LARGE SCALE GENOMIC DNA]</scope>
    <source>
        <strain evidence="3">s-10</strain>
    </source>
</reference>
<keyword evidence="1" id="KW-1133">Transmembrane helix</keyword>
<comment type="caution">
    <text evidence="2">The sequence shown here is derived from an EMBL/GenBank/DDBJ whole genome shotgun (WGS) entry which is preliminary data.</text>
</comment>
<dbReference type="NCBIfam" id="NF033493">
    <property type="entry name" value="MetS_like_NSS"/>
    <property type="match status" value="1"/>
</dbReference>
<organism evidence="2 3">
    <name type="scientific">Paenactinomyces guangxiensis</name>
    <dbReference type="NCBI Taxonomy" id="1490290"/>
    <lineage>
        <taxon>Bacteria</taxon>
        <taxon>Bacillati</taxon>
        <taxon>Bacillota</taxon>
        <taxon>Bacilli</taxon>
        <taxon>Bacillales</taxon>
        <taxon>Thermoactinomycetaceae</taxon>
        <taxon>Paenactinomyces</taxon>
    </lineage>
</organism>
<evidence type="ECO:0000313" key="3">
    <source>
        <dbReference type="Proteomes" id="UP000535491"/>
    </source>
</evidence>
<dbReference type="EMBL" id="JACEIQ010000003">
    <property type="protein sequence ID" value="MBA4493773.1"/>
    <property type="molecule type" value="Genomic_DNA"/>
</dbReference>
<sequence>MSVGAWIMLFLGAVLLWGGLAYFLFRAYRSNQQK</sequence>